<reference evidence="4 5" key="1">
    <citation type="submission" date="2016-10" db="EMBL/GenBank/DDBJ databases">
        <authorList>
            <person name="de Groot N.N."/>
        </authorList>
    </citation>
    <scope>NUCLEOTIDE SEQUENCE [LARGE SCALE GENOMIC DNA]</scope>
    <source>
        <strain evidence="4 5">CPCC 201354</strain>
    </source>
</reference>
<name>A0A1G8G1U5_9ACTN</name>
<dbReference type="PANTHER" id="PTHR30015:SF6">
    <property type="entry name" value="SLL1429 PROTEIN"/>
    <property type="match status" value="1"/>
</dbReference>
<feature type="region of interest" description="Disordered" evidence="1">
    <location>
        <begin position="1"/>
        <end position="35"/>
    </location>
</feature>
<feature type="domain" description="Restriction endonuclease type IV Mrr" evidence="3">
    <location>
        <begin position="111"/>
        <end position="222"/>
    </location>
</feature>
<evidence type="ECO:0000259" key="3">
    <source>
        <dbReference type="Pfam" id="PF04471"/>
    </source>
</evidence>
<dbReference type="GO" id="GO:0009307">
    <property type="term" value="P:DNA restriction-modification system"/>
    <property type="evidence" value="ECO:0007669"/>
    <property type="project" value="InterPro"/>
</dbReference>
<proteinExistence type="predicted"/>
<dbReference type="PANTHER" id="PTHR30015">
    <property type="entry name" value="MRR RESTRICTION SYSTEM PROTEIN"/>
    <property type="match status" value="1"/>
</dbReference>
<keyword evidence="2" id="KW-0812">Transmembrane</keyword>
<dbReference type="AlphaFoldDB" id="A0A1G8G1U5"/>
<keyword evidence="2" id="KW-0472">Membrane</keyword>
<gene>
    <name evidence="4" type="ORF">SAMN05421505_12548</name>
</gene>
<dbReference type="InterPro" id="IPR007560">
    <property type="entry name" value="Restrct_endonuc_IV_Mrr"/>
</dbReference>
<protein>
    <submittedName>
        <fullName evidence="4">Restriction system protein</fullName>
    </submittedName>
</protein>
<keyword evidence="5" id="KW-1185">Reference proteome</keyword>
<dbReference type="EMBL" id="FNCN01000025">
    <property type="protein sequence ID" value="SDH88349.1"/>
    <property type="molecule type" value="Genomic_DNA"/>
</dbReference>
<dbReference type="InterPro" id="IPR011335">
    <property type="entry name" value="Restrct_endonuc-II-like"/>
</dbReference>
<dbReference type="Gene3D" id="3.40.1350.10">
    <property type="match status" value="1"/>
</dbReference>
<evidence type="ECO:0000256" key="2">
    <source>
        <dbReference type="SAM" id="Phobius"/>
    </source>
</evidence>
<organism evidence="4 5">
    <name type="scientific">Sinosporangium album</name>
    <dbReference type="NCBI Taxonomy" id="504805"/>
    <lineage>
        <taxon>Bacteria</taxon>
        <taxon>Bacillati</taxon>
        <taxon>Actinomycetota</taxon>
        <taxon>Actinomycetes</taxon>
        <taxon>Streptosporangiales</taxon>
        <taxon>Streptosporangiaceae</taxon>
        <taxon>Sinosporangium</taxon>
    </lineage>
</organism>
<sequence length="232" mass="25361">MPSRKPAKRRRGPAKSRTTKSRIAKSRIAKSRKRKQKSSLGGWAAAAIGVLLVVGLLQAAVAFVGDNWPWLPALVVVSAGIAVAFAVWRARRASALEHRWLLENQALERVDGLTGAQFERLTAGLLRRDGFRQVRELGRAGDGGVDLTAVGPHGERFAIQCKRYAGAVGSPEVRNFLGALGFTFTGYTGILVTSGRLTRPAIEEARRAGLILIERELLARWLREPIPLPRSR</sequence>
<feature type="transmembrane region" description="Helical" evidence="2">
    <location>
        <begin position="69"/>
        <end position="88"/>
    </location>
</feature>
<dbReference type="Proteomes" id="UP000198923">
    <property type="component" value="Unassembled WGS sequence"/>
</dbReference>
<dbReference type="GO" id="GO:0015666">
    <property type="term" value="F:restriction endodeoxyribonuclease activity"/>
    <property type="evidence" value="ECO:0007669"/>
    <property type="project" value="TreeGrafter"/>
</dbReference>
<dbReference type="GO" id="GO:0003677">
    <property type="term" value="F:DNA binding"/>
    <property type="evidence" value="ECO:0007669"/>
    <property type="project" value="InterPro"/>
</dbReference>
<keyword evidence="2" id="KW-1133">Transmembrane helix</keyword>
<evidence type="ECO:0000256" key="1">
    <source>
        <dbReference type="SAM" id="MobiDB-lite"/>
    </source>
</evidence>
<evidence type="ECO:0000313" key="4">
    <source>
        <dbReference type="EMBL" id="SDH88349.1"/>
    </source>
</evidence>
<dbReference type="InterPro" id="IPR052906">
    <property type="entry name" value="Type_IV_Methyl-Rstrct_Enzyme"/>
</dbReference>
<evidence type="ECO:0000313" key="5">
    <source>
        <dbReference type="Proteomes" id="UP000198923"/>
    </source>
</evidence>
<dbReference type="SUPFAM" id="SSF52980">
    <property type="entry name" value="Restriction endonuclease-like"/>
    <property type="match status" value="1"/>
</dbReference>
<accession>A0A1G8G1U5</accession>
<dbReference type="InterPro" id="IPR011856">
    <property type="entry name" value="tRNA_endonuc-like_dom_sf"/>
</dbReference>
<dbReference type="Pfam" id="PF04471">
    <property type="entry name" value="Mrr_cat"/>
    <property type="match status" value="1"/>
</dbReference>